<evidence type="ECO:0000313" key="3">
    <source>
        <dbReference type="Proteomes" id="UP000287224"/>
    </source>
</evidence>
<dbReference type="PANTHER" id="PTHR43433">
    <property type="entry name" value="HYDROLASE, ALPHA/BETA FOLD FAMILY PROTEIN"/>
    <property type="match status" value="1"/>
</dbReference>
<dbReference type="PANTHER" id="PTHR43433:SF5">
    <property type="entry name" value="AB HYDROLASE-1 DOMAIN-CONTAINING PROTEIN"/>
    <property type="match status" value="1"/>
</dbReference>
<dbReference type="SUPFAM" id="SSF53474">
    <property type="entry name" value="alpha/beta-Hydrolases"/>
    <property type="match status" value="1"/>
</dbReference>
<dbReference type="Gene3D" id="3.40.50.1820">
    <property type="entry name" value="alpha/beta hydrolase"/>
    <property type="match status" value="1"/>
</dbReference>
<comment type="caution">
    <text evidence="2">The sequence shown here is derived from an EMBL/GenBank/DDBJ whole genome shotgun (WGS) entry which is preliminary data.</text>
</comment>
<protein>
    <submittedName>
        <fullName evidence="2">Alpha/beta hydrolase</fullName>
    </submittedName>
</protein>
<keyword evidence="3" id="KW-1185">Reference proteome</keyword>
<feature type="domain" description="AB hydrolase-1" evidence="1">
    <location>
        <begin position="21"/>
        <end position="152"/>
    </location>
</feature>
<name>A0A401ZRB2_9CHLR</name>
<evidence type="ECO:0000313" key="2">
    <source>
        <dbReference type="EMBL" id="GCE09320.1"/>
    </source>
</evidence>
<accession>A0A401ZRB2</accession>
<dbReference type="Proteomes" id="UP000287224">
    <property type="component" value="Unassembled WGS sequence"/>
</dbReference>
<keyword evidence="2" id="KW-0378">Hydrolase</keyword>
<dbReference type="InterPro" id="IPR050471">
    <property type="entry name" value="AB_hydrolase"/>
</dbReference>
<evidence type="ECO:0000259" key="1">
    <source>
        <dbReference type="Pfam" id="PF00561"/>
    </source>
</evidence>
<gene>
    <name evidence="2" type="ORF">KDAU_66490</name>
</gene>
<dbReference type="EMBL" id="BIFQ01000002">
    <property type="protein sequence ID" value="GCE09320.1"/>
    <property type="molecule type" value="Genomic_DNA"/>
</dbReference>
<dbReference type="GO" id="GO:0046503">
    <property type="term" value="P:glycerolipid catabolic process"/>
    <property type="evidence" value="ECO:0007669"/>
    <property type="project" value="TreeGrafter"/>
</dbReference>
<dbReference type="OrthoDB" id="9805423at2"/>
<dbReference type="InterPro" id="IPR000073">
    <property type="entry name" value="AB_hydrolase_1"/>
</dbReference>
<sequence length="269" mass="30097">MSTLNVPGAQLLYEVSGSGSLLILIPGASGTGESFRPLIHHLTSQYQVVIYDRRGFSRSKLDGTQDYDHRLAVDADDVLRLIKHLSDKPAMVFGSSSGAIVALEVLTRHPEWVQTLVAHEPPVVKLLDDAAQWLAFFDGVYDTYRTEEIPKAMYQFNQGILGSIDLQVMEKVRREHASASMVSNTRYWMEYELRQYPRVELDLAKLAAHAEQIVLAGGHDSKHQMTYRPNQVLAEQLDLTVVDFPGGHLGFRSSPAEFAQVLIHVLKDV</sequence>
<reference evidence="3" key="1">
    <citation type="submission" date="2018-12" db="EMBL/GenBank/DDBJ databases">
        <title>Tengunoibacter tsumagoiensis gen. nov., sp. nov., Dictyobacter kobayashii sp. nov., D. alpinus sp. nov., and D. joshuensis sp. nov. and description of Dictyobacteraceae fam. nov. within the order Ktedonobacterales isolated from Tengu-no-mugimeshi.</title>
        <authorList>
            <person name="Wang C.M."/>
            <person name="Zheng Y."/>
            <person name="Sakai Y."/>
            <person name="Toyoda A."/>
            <person name="Minakuchi Y."/>
            <person name="Abe K."/>
            <person name="Yokota A."/>
            <person name="Yabe S."/>
        </authorList>
    </citation>
    <scope>NUCLEOTIDE SEQUENCE [LARGE SCALE GENOMIC DNA]</scope>
    <source>
        <strain evidence="3">S-27</strain>
    </source>
</reference>
<proteinExistence type="predicted"/>
<dbReference type="GO" id="GO:0004806">
    <property type="term" value="F:triacylglycerol lipase activity"/>
    <property type="evidence" value="ECO:0007669"/>
    <property type="project" value="TreeGrafter"/>
</dbReference>
<organism evidence="2 3">
    <name type="scientific">Dictyobacter aurantiacus</name>
    <dbReference type="NCBI Taxonomy" id="1936993"/>
    <lineage>
        <taxon>Bacteria</taxon>
        <taxon>Bacillati</taxon>
        <taxon>Chloroflexota</taxon>
        <taxon>Ktedonobacteria</taxon>
        <taxon>Ktedonobacterales</taxon>
        <taxon>Dictyobacteraceae</taxon>
        <taxon>Dictyobacter</taxon>
    </lineage>
</organism>
<dbReference type="Pfam" id="PF00561">
    <property type="entry name" value="Abhydrolase_1"/>
    <property type="match status" value="1"/>
</dbReference>
<dbReference type="InterPro" id="IPR029058">
    <property type="entry name" value="AB_hydrolase_fold"/>
</dbReference>
<dbReference type="RefSeq" id="WP_126601722.1">
    <property type="nucleotide sequence ID" value="NZ_BIFQ01000002.1"/>
</dbReference>
<dbReference type="AlphaFoldDB" id="A0A401ZRB2"/>